<dbReference type="AlphaFoldDB" id="A0A5M8RWW3"/>
<dbReference type="RefSeq" id="WP_073461170.1">
    <property type="nucleotide sequence ID" value="NZ_QSND01000002.1"/>
</dbReference>
<comment type="caution">
    <text evidence="1">The sequence shown here is derived from an EMBL/GenBank/DDBJ whole genome shotgun (WGS) entry which is preliminary data.</text>
</comment>
<accession>A0A5M8RWW3</accession>
<name>A0A5M8RWW3_9BACI</name>
<gene>
    <name evidence="1" type="ORF">DX927_11255</name>
</gene>
<organism evidence="1 2">
    <name type="scientific">Bacillus swezeyi</name>
    <dbReference type="NCBI Taxonomy" id="1925020"/>
    <lineage>
        <taxon>Bacteria</taxon>
        <taxon>Bacillati</taxon>
        <taxon>Bacillota</taxon>
        <taxon>Bacilli</taxon>
        <taxon>Bacillales</taxon>
        <taxon>Bacillaceae</taxon>
        <taxon>Bacillus</taxon>
    </lineage>
</organism>
<dbReference type="EMBL" id="QSND01000002">
    <property type="protein sequence ID" value="KAA6451344.1"/>
    <property type="molecule type" value="Genomic_DNA"/>
</dbReference>
<proteinExistence type="predicted"/>
<evidence type="ECO:0000313" key="2">
    <source>
        <dbReference type="Proteomes" id="UP000324326"/>
    </source>
</evidence>
<protein>
    <submittedName>
        <fullName evidence="1">Uncharacterized protein</fullName>
    </submittedName>
</protein>
<reference evidence="1 2" key="1">
    <citation type="submission" date="2018-08" db="EMBL/GenBank/DDBJ databases">
        <title>Bacillus phenotypic plasticity.</title>
        <authorList>
            <person name="Hurtado E."/>
        </authorList>
    </citation>
    <scope>NUCLEOTIDE SEQUENCE [LARGE SCALE GENOMIC DNA]</scope>
    <source>
        <strain evidence="1 2">427</strain>
    </source>
</reference>
<evidence type="ECO:0000313" key="1">
    <source>
        <dbReference type="EMBL" id="KAA6451344.1"/>
    </source>
</evidence>
<sequence length="106" mass="12709">MIKTRNDFPTEGQYIEYTRTYDFLNQYCIKDKSPKEIIADMALYKDWLPYVEKALPILLERKKTTGYDLRKKVDDLLAREDEFDFTEEDIKAAEKEFARKRLGDEI</sequence>
<dbReference type="Proteomes" id="UP000324326">
    <property type="component" value="Unassembled WGS sequence"/>
</dbReference>